<dbReference type="Proteomes" id="UP001230649">
    <property type="component" value="Unassembled WGS sequence"/>
</dbReference>
<name>A0ACC2VHW7_9TREE</name>
<gene>
    <name evidence="1" type="ORF">QFC20_005813</name>
</gene>
<comment type="caution">
    <text evidence="1">The sequence shown here is derived from an EMBL/GenBank/DDBJ whole genome shotgun (WGS) entry which is preliminary data.</text>
</comment>
<organism evidence="1 2">
    <name type="scientific">Naganishia adeliensis</name>
    <dbReference type="NCBI Taxonomy" id="92952"/>
    <lineage>
        <taxon>Eukaryota</taxon>
        <taxon>Fungi</taxon>
        <taxon>Dikarya</taxon>
        <taxon>Basidiomycota</taxon>
        <taxon>Agaricomycotina</taxon>
        <taxon>Tremellomycetes</taxon>
        <taxon>Filobasidiales</taxon>
        <taxon>Filobasidiaceae</taxon>
        <taxon>Naganishia</taxon>
    </lineage>
</organism>
<protein>
    <submittedName>
        <fullName evidence="1">Uncharacterized protein</fullName>
    </submittedName>
</protein>
<evidence type="ECO:0000313" key="2">
    <source>
        <dbReference type="Proteomes" id="UP001230649"/>
    </source>
</evidence>
<sequence>MATIVPGDSEAQELFRQVEEQVKSKAGDVKIKGTEKGDFCQSQALHRSRDYADEYAIQHPSPPHYNASGEDCWWTYHECTRSKRDIPADIIDILEPRSYGISFDDGPNCSHNAFYEFLRENNQTATMLYTASNVMNWPIQGARCGYRWSHYLFAWLVASPHDLHDK</sequence>
<reference evidence="1" key="1">
    <citation type="submission" date="2023-04" db="EMBL/GenBank/DDBJ databases">
        <title>Draft Genome sequencing of Naganishia species isolated from polar environments using Oxford Nanopore Technology.</title>
        <authorList>
            <person name="Leo P."/>
            <person name="Venkateswaran K."/>
        </authorList>
    </citation>
    <scope>NUCLEOTIDE SEQUENCE</scope>
    <source>
        <strain evidence="1">MNA-CCFEE 5262</strain>
    </source>
</reference>
<evidence type="ECO:0000313" key="1">
    <source>
        <dbReference type="EMBL" id="KAJ9098995.1"/>
    </source>
</evidence>
<dbReference type="EMBL" id="JASBWS010000087">
    <property type="protein sequence ID" value="KAJ9098995.1"/>
    <property type="molecule type" value="Genomic_DNA"/>
</dbReference>
<accession>A0ACC2VHW7</accession>
<keyword evidence="2" id="KW-1185">Reference proteome</keyword>
<proteinExistence type="predicted"/>